<keyword evidence="4 10" id="KW-0808">Transferase</keyword>
<feature type="binding site" description="in other chain" evidence="10">
    <location>
        <position position="99"/>
    </location>
    <ligand>
        <name>L-methionine</name>
        <dbReference type="ChEBI" id="CHEBI:57844"/>
        <note>ligand shared between two neighboring subunits</note>
    </ligand>
</feature>
<feature type="binding site" description="in other chain" evidence="10">
    <location>
        <begin position="242"/>
        <end position="243"/>
    </location>
    <ligand>
        <name>ATP</name>
        <dbReference type="ChEBI" id="CHEBI:30616"/>
        <note>ligand shared between two neighboring subunits</note>
    </ligand>
</feature>
<evidence type="ECO:0000256" key="3">
    <source>
        <dbReference type="ARBA" id="ARBA00022563"/>
    </source>
</evidence>
<evidence type="ECO:0000259" key="15">
    <source>
        <dbReference type="Pfam" id="PF02773"/>
    </source>
</evidence>
<reference evidence="16 17" key="1">
    <citation type="submission" date="2018-03" db="EMBL/GenBank/DDBJ databases">
        <title>Lachnoclostridium SNUG30386 gen.nov., sp.nov., isolated from human faeces.</title>
        <authorList>
            <person name="Seo B."/>
            <person name="Jeon K."/>
            <person name="Ko G."/>
        </authorList>
    </citation>
    <scope>NUCLEOTIDE SEQUENCE [LARGE SCALE GENOMIC DNA]</scope>
    <source>
        <strain evidence="16 17">SNUG30386</strain>
    </source>
</reference>
<dbReference type="InterPro" id="IPR022636">
    <property type="entry name" value="S-AdoMet_synthetase_sfam"/>
</dbReference>
<dbReference type="RefSeq" id="WP_022359473.1">
    <property type="nucleotide sequence ID" value="NZ_CAUWBW010000003.1"/>
</dbReference>
<dbReference type="Pfam" id="PF02772">
    <property type="entry name" value="S-AdoMet_synt_M"/>
    <property type="match status" value="1"/>
</dbReference>
<evidence type="ECO:0000259" key="13">
    <source>
        <dbReference type="Pfam" id="PF00438"/>
    </source>
</evidence>
<evidence type="ECO:0000256" key="1">
    <source>
        <dbReference type="ARBA" id="ARBA00005224"/>
    </source>
</evidence>
<keyword evidence="9 10" id="KW-0630">Potassium</keyword>
<comment type="function">
    <text evidence="10">Catalyzes the formation of S-adenosylmethionine (AdoMet) from methionine and ATP. The overall synthetic reaction is composed of two sequential steps, AdoMet formation and the subsequent tripolyphosphate hydrolysis which occurs prior to release of AdoMet from the enzyme.</text>
</comment>
<dbReference type="EMBL" id="PYLO01000002">
    <property type="protein sequence ID" value="PST37781.1"/>
    <property type="molecule type" value="Genomic_DNA"/>
</dbReference>
<comment type="subcellular location">
    <subcellularLocation>
        <location evidence="10 11">Cytoplasm</location>
    </subcellularLocation>
</comment>
<name>A0A2T3FR87_9CLOT</name>
<dbReference type="Gene3D" id="3.30.300.10">
    <property type="match status" value="3"/>
</dbReference>
<keyword evidence="17" id="KW-1185">Reference proteome</keyword>
<evidence type="ECO:0000256" key="9">
    <source>
        <dbReference type="ARBA" id="ARBA00022958"/>
    </source>
</evidence>
<dbReference type="Pfam" id="PF02773">
    <property type="entry name" value="S-AdoMet_synt_C"/>
    <property type="match status" value="1"/>
</dbReference>
<keyword evidence="7 10" id="KW-0067">ATP-binding</keyword>
<evidence type="ECO:0000256" key="4">
    <source>
        <dbReference type="ARBA" id="ARBA00022679"/>
    </source>
</evidence>
<feature type="binding site" description="in other chain" evidence="10">
    <location>
        <position position="56"/>
    </location>
    <ligand>
        <name>L-methionine</name>
        <dbReference type="ChEBI" id="CHEBI:57844"/>
        <note>ligand shared between two neighboring subunits</note>
    </ligand>
</feature>
<feature type="binding site" description="in other chain" evidence="10">
    <location>
        <begin position="175"/>
        <end position="177"/>
    </location>
    <ligand>
        <name>ATP</name>
        <dbReference type="ChEBI" id="CHEBI:30616"/>
        <note>ligand shared between two neighboring subunits</note>
    </ligand>
</feature>
<dbReference type="GO" id="GO:0004478">
    <property type="term" value="F:methionine adenosyltransferase activity"/>
    <property type="evidence" value="ECO:0007669"/>
    <property type="project" value="UniProtKB-UniRule"/>
</dbReference>
<dbReference type="InterPro" id="IPR022628">
    <property type="entry name" value="S-AdoMet_synt_N"/>
</dbReference>
<dbReference type="GO" id="GO:0006730">
    <property type="term" value="P:one-carbon metabolic process"/>
    <property type="evidence" value="ECO:0007669"/>
    <property type="project" value="UniProtKB-KW"/>
</dbReference>
<comment type="cofactor">
    <cofactor evidence="10">
        <name>K(+)</name>
        <dbReference type="ChEBI" id="CHEBI:29103"/>
    </cofactor>
    <text evidence="10">Binds 1 potassium ion per subunit.</text>
</comment>
<comment type="pathway">
    <text evidence="1 10">Amino-acid biosynthesis; S-adenosyl-L-methionine biosynthesis; S-adenosyl-L-methionine from L-methionine: step 1/1.</text>
</comment>
<accession>A0A2T3FR87</accession>
<evidence type="ECO:0000313" key="16">
    <source>
        <dbReference type="EMBL" id="PST37781.1"/>
    </source>
</evidence>
<dbReference type="GO" id="GO:0005524">
    <property type="term" value="F:ATP binding"/>
    <property type="evidence" value="ECO:0007669"/>
    <property type="project" value="UniProtKB-UniRule"/>
</dbReference>
<proteinExistence type="inferred from homology"/>
<dbReference type="PIRSF" id="PIRSF000497">
    <property type="entry name" value="MAT"/>
    <property type="match status" value="1"/>
</dbReference>
<evidence type="ECO:0000256" key="8">
    <source>
        <dbReference type="ARBA" id="ARBA00022842"/>
    </source>
</evidence>
<feature type="binding site" description="in other chain" evidence="10">
    <location>
        <position position="15"/>
    </location>
    <ligand>
        <name>ATP</name>
        <dbReference type="ChEBI" id="CHEBI:30616"/>
        <note>ligand shared between two neighboring subunits</note>
    </ligand>
</feature>
<evidence type="ECO:0000313" key="17">
    <source>
        <dbReference type="Proteomes" id="UP000241048"/>
    </source>
</evidence>
<dbReference type="GO" id="GO:0005737">
    <property type="term" value="C:cytoplasm"/>
    <property type="evidence" value="ECO:0007669"/>
    <property type="project" value="UniProtKB-SubCell"/>
</dbReference>
<dbReference type="Proteomes" id="UP000241048">
    <property type="component" value="Unassembled WGS sequence"/>
</dbReference>
<comment type="similarity">
    <text evidence="2 10 12">Belongs to the AdoMet synthase family.</text>
</comment>
<dbReference type="InterPro" id="IPR002133">
    <property type="entry name" value="S-AdoMet_synthetase"/>
</dbReference>
<dbReference type="PANTHER" id="PTHR11964">
    <property type="entry name" value="S-ADENOSYLMETHIONINE SYNTHETASE"/>
    <property type="match status" value="1"/>
</dbReference>
<dbReference type="GeneID" id="79839280"/>
<dbReference type="UniPathway" id="UPA00315">
    <property type="reaction ID" value="UER00080"/>
</dbReference>
<dbReference type="HAMAP" id="MF_00086">
    <property type="entry name" value="S_AdoMet_synth1"/>
    <property type="match status" value="1"/>
</dbReference>
<sequence>MERLLFTSESVTEGHPDKMCDQISDAILDALLEQDPMSRVACETATTTGLVMVMGEITTKGYVDIQKVVRNTVREIGYDRAKYGFDCDTCGVIVALDEQSPDIAMGVDKALEAKENKMTDEELEAIGAGDQGMMFGYATNETDEYMPYPIYLAHKLARQLTKVRKDGTLRYLRPDGKTQVTVEYDENGKPSRLDAVVLSTQHDEEVTQEQIHKDIKKYVFDEILPAEMVDENTKFFINPTGRFVIGGPHGDSGLTGRKIIVDTYGGMARHGGGAFSGKDCTKVDRSAAYAARYVAKNIVAAGLADRCEIQLSYAIGVAQPTSIMVDTFGTSKLREDQLVEMIRKHFDLRPAGIIKMLDLRRPIYKQTAAYGHFGRDDLDLPWEKLDKVDELKAYL</sequence>
<dbReference type="FunFam" id="3.30.300.10:FF:000003">
    <property type="entry name" value="S-adenosylmethionine synthase"/>
    <property type="match status" value="1"/>
</dbReference>
<feature type="domain" description="S-adenosylmethionine synthetase central" evidence="14">
    <location>
        <begin position="126"/>
        <end position="243"/>
    </location>
</feature>
<keyword evidence="3 10" id="KW-0554">One-carbon metabolism</keyword>
<feature type="binding site" evidence="10">
    <location>
        <position position="17"/>
    </location>
    <ligand>
        <name>Mg(2+)</name>
        <dbReference type="ChEBI" id="CHEBI:18420"/>
    </ligand>
</feature>
<evidence type="ECO:0000256" key="10">
    <source>
        <dbReference type="HAMAP-Rule" id="MF_00086"/>
    </source>
</evidence>
<dbReference type="FunFam" id="3.30.300.10:FF:000004">
    <property type="entry name" value="S-adenosylmethionine synthase"/>
    <property type="match status" value="1"/>
</dbReference>
<evidence type="ECO:0000256" key="12">
    <source>
        <dbReference type="RuleBase" id="RU004462"/>
    </source>
</evidence>
<feature type="binding site" evidence="10">
    <location>
        <position position="43"/>
    </location>
    <ligand>
        <name>K(+)</name>
        <dbReference type="ChEBI" id="CHEBI:29103"/>
    </ligand>
</feature>
<keyword evidence="6 10" id="KW-0547">Nucleotide-binding</keyword>
<feature type="binding site" evidence="10">
    <location>
        <position position="274"/>
    </location>
    <ligand>
        <name>ATP</name>
        <dbReference type="ChEBI" id="CHEBI:30616"/>
        <note>ligand shared between two neighboring subunits</note>
    </ligand>
</feature>
<feature type="binding site" evidence="10">
    <location>
        <position position="251"/>
    </location>
    <ligand>
        <name>L-methionine</name>
        <dbReference type="ChEBI" id="CHEBI:57844"/>
        <note>ligand shared between two neighboring subunits</note>
    </ligand>
</feature>
<dbReference type="PROSITE" id="PS00377">
    <property type="entry name" value="ADOMET_SYNTHASE_2"/>
    <property type="match status" value="1"/>
</dbReference>
<keyword evidence="5 10" id="KW-0479">Metal-binding</keyword>
<feature type="domain" description="S-adenosylmethionine synthetase C-terminal" evidence="15">
    <location>
        <begin position="245"/>
        <end position="384"/>
    </location>
</feature>
<dbReference type="AlphaFoldDB" id="A0A2T3FR87"/>
<dbReference type="GO" id="GO:0006556">
    <property type="term" value="P:S-adenosylmethionine biosynthetic process"/>
    <property type="evidence" value="ECO:0007669"/>
    <property type="project" value="UniProtKB-UniRule"/>
</dbReference>
<comment type="caution">
    <text evidence="16">The sequence shown here is derived from an EMBL/GenBank/DDBJ whole genome shotgun (WGS) entry which is preliminary data.</text>
</comment>
<evidence type="ECO:0000256" key="2">
    <source>
        <dbReference type="ARBA" id="ARBA00009685"/>
    </source>
</evidence>
<feature type="binding site" description="in other chain" evidence="10">
    <location>
        <begin position="257"/>
        <end position="258"/>
    </location>
    <ligand>
        <name>ATP</name>
        <dbReference type="ChEBI" id="CHEBI:30616"/>
        <note>ligand shared between two neighboring subunits</note>
    </ligand>
</feature>
<comment type="subunit">
    <text evidence="10">Homotetramer; dimer of dimers.</text>
</comment>
<dbReference type="NCBIfam" id="TIGR01034">
    <property type="entry name" value="metK"/>
    <property type="match status" value="1"/>
</dbReference>
<evidence type="ECO:0000259" key="14">
    <source>
        <dbReference type="Pfam" id="PF02772"/>
    </source>
</evidence>
<gene>
    <name evidence="10" type="primary">metK</name>
    <name evidence="16" type="ORF">C7U56_07925</name>
</gene>
<dbReference type="Pfam" id="PF00438">
    <property type="entry name" value="S-AdoMet_synt_N"/>
    <property type="match status" value="1"/>
</dbReference>
<dbReference type="InterPro" id="IPR022631">
    <property type="entry name" value="ADOMET_SYNTHASE_CS"/>
</dbReference>
<comment type="catalytic activity">
    <reaction evidence="10">
        <text>L-methionine + ATP + H2O = S-adenosyl-L-methionine + phosphate + diphosphate</text>
        <dbReference type="Rhea" id="RHEA:21080"/>
        <dbReference type="ChEBI" id="CHEBI:15377"/>
        <dbReference type="ChEBI" id="CHEBI:30616"/>
        <dbReference type="ChEBI" id="CHEBI:33019"/>
        <dbReference type="ChEBI" id="CHEBI:43474"/>
        <dbReference type="ChEBI" id="CHEBI:57844"/>
        <dbReference type="ChEBI" id="CHEBI:59789"/>
        <dbReference type="EC" id="2.5.1.6"/>
    </reaction>
</comment>
<feature type="domain" description="S-adenosylmethionine synthetase N-terminal" evidence="13">
    <location>
        <begin position="4"/>
        <end position="101"/>
    </location>
</feature>
<evidence type="ECO:0000256" key="5">
    <source>
        <dbReference type="ARBA" id="ARBA00022723"/>
    </source>
</evidence>
<protein>
    <recommendedName>
        <fullName evidence="10">S-adenosylmethionine synthase</fullName>
        <shortName evidence="10">AdoMet synthase</shortName>
        <ecNumber evidence="10">2.5.1.6</ecNumber>
    </recommendedName>
    <alternativeName>
        <fullName evidence="10">MAT</fullName>
    </alternativeName>
    <alternativeName>
        <fullName evidence="10">Methionine adenosyltransferase</fullName>
    </alternativeName>
</protein>
<dbReference type="InterPro" id="IPR022630">
    <property type="entry name" value="S-AdoMet_synt_C"/>
</dbReference>
<evidence type="ECO:0000256" key="7">
    <source>
        <dbReference type="ARBA" id="ARBA00022840"/>
    </source>
</evidence>
<evidence type="ECO:0000256" key="6">
    <source>
        <dbReference type="ARBA" id="ARBA00022741"/>
    </source>
</evidence>
<evidence type="ECO:0000256" key="11">
    <source>
        <dbReference type="RuleBase" id="RU000542"/>
    </source>
</evidence>
<dbReference type="CDD" id="cd18079">
    <property type="entry name" value="S-AdoMet_synt"/>
    <property type="match status" value="1"/>
</dbReference>
<keyword evidence="8 10" id="KW-0460">Magnesium</keyword>
<dbReference type="PROSITE" id="PS00376">
    <property type="entry name" value="ADOMET_SYNTHASE_1"/>
    <property type="match status" value="1"/>
</dbReference>
<feature type="binding site" description="in other chain" evidence="10">
    <location>
        <position position="282"/>
    </location>
    <ligand>
        <name>L-methionine</name>
        <dbReference type="ChEBI" id="CHEBI:57844"/>
        <note>ligand shared between two neighboring subunits</note>
    </ligand>
</feature>
<feature type="region of interest" description="Flexible loop" evidence="10">
    <location>
        <begin position="99"/>
        <end position="109"/>
    </location>
</feature>
<organism evidence="16 17">
    <name type="scientific">Clostridium fessum</name>
    <dbReference type="NCBI Taxonomy" id="2126740"/>
    <lineage>
        <taxon>Bacteria</taxon>
        <taxon>Bacillati</taxon>
        <taxon>Bacillota</taxon>
        <taxon>Clostridia</taxon>
        <taxon>Eubacteriales</taxon>
        <taxon>Clostridiaceae</taxon>
        <taxon>Clostridium</taxon>
    </lineage>
</organism>
<keyword evidence="10" id="KW-0963">Cytoplasm</keyword>
<feature type="binding site" evidence="10">
    <location>
        <position position="278"/>
    </location>
    <ligand>
        <name>ATP</name>
        <dbReference type="ChEBI" id="CHEBI:30616"/>
        <note>ligand shared between two neighboring subunits</note>
    </ligand>
</feature>
<dbReference type="SUPFAM" id="SSF55973">
    <property type="entry name" value="S-adenosylmethionine synthetase"/>
    <property type="match status" value="3"/>
</dbReference>
<feature type="binding site" evidence="10">
    <location>
        <position position="251"/>
    </location>
    <ligand>
        <name>ATP</name>
        <dbReference type="ChEBI" id="CHEBI:30616"/>
        <note>ligand shared between two neighboring subunits</note>
    </ligand>
</feature>
<dbReference type="GO" id="GO:0000287">
    <property type="term" value="F:magnesium ion binding"/>
    <property type="evidence" value="ECO:0007669"/>
    <property type="project" value="UniProtKB-UniRule"/>
</dbReference>
<dbReference type="EC" id="2.5.1.6" evidence="10"/>
<dbReference type="InterPro" id="IPR022629">
    <property type="entry name" value="S-AdoMet_synt_central"/>
</dbReference>
<comment type="cofactor">
    <cofactor evidence="10">
        <name>Mg(2+)</name>
        <dbReference type="ChEBI" id="CHEBI:18420"/>
    </cofactor>
    <text evidence="10">Binds 2 divalent ions per subunit.</text>
</comment>